<dbReference type="InterPro" id="IPR018389">
    <property type="entry name" value="DctP_fam"/>
</dbReference>
<dbReference type="InterPro" id="IPR038404">
    <property type="entry name" value="TRAP_DctP_sf"/>
</dbReference>
<dbReference type="Pfam" id="PF03480">
    <property type="entry name" value="DctP"/>
    <property type="match status" value="1"/>
</dbReference>
<comment type="subcellular location">
    <subcellularLocation>
        <location evidence="1">Cell envelope</location>
    </subcellularLocation>
</comment>
<sequence length="353" mass="38091">MKKCLSMLLAGVMTATMLAGCGSTAPAGSASSNPSSGSSGEAKLTLKYALTDGENTNYAAGAKRVAELVNQYTDGQIQIQVYAGATLGSEAETIESCANGEIDIATCANSVLENYFPECAALEQPFLWESAEEANYAMGGETGRLMSEGVEAAGMHMIGWMESGFRNIFSKDPIQTAADLQGLKIRTMSSNLQTAMWNSFGAVATPMSATEQYTALQQGTVSAVENAISNNWAGNYYEVAPYVTWSNHYFCYIMLCMSDYAYQKVADLGLMDQFMQGVAEGCSDQWQYLVDYNNEAVDKLTEKGVTFYTLSDSDIQTLKDRYTAFVGNSANGISFDQTWLAALEADRAAFKNA</sequence>
<evidence type="ECO:0000256" key="3">
    <source>
        <dbReference type="ARBA" id="ARBA00022729"/>
    </source>
</evidence>
<dbReference type="PANTHER" id="PTHR33376:SF4">
    <property type="entry name" value="SIALIC ACID-BINDING PERIPLASMIC PROTEIN SIAP"/>
    <property type="match status" value="1"/>
</dbReference>
<protein>
    <recommendedName>
        <fullName evidence="5">Solute-binding protein</fullName>
    </recommendedName>
</protein>
<dbReference type="GO" id="GO:0055085">
    <property type="term" value="P:transmembrane transport"/>
    <property type="evidence" value="ECO:0007669"/>
    <property type="project" value="InterPro"/>
</dbReference>
<dbReference type="InterPro" id="IPR004682">
    <property type="entry name" value="TRAP_DctP"/>
</dbReference>
<dbReference type="PIRSF" id="PIRSF006470">
    <property type="entry name" value="DctB"/>
    <property type="match status" value="1"/>
</dbReference>
<evidence type="ECO:0000256" key="1">
    <source>
        <dbReference type="ARBA" id="ARBA00004196"/>
    </source>
</evidence>
<organism evidence="4">
    <name type="scientific">bioreactor metagenome</name>
    <dbReference type="NCBI Taxonomy" id="1076179"/>
    <lineage>
        <taxon>unclassified sequences</taxon>
        <taxon>metagenomes</taxon>
        <taxon>ecological metagenomes</taxon>
    </lineage>
</organism>
<keyword evidence="3" id="KW-0732">Signal</keyword>
<dbReference type="PANTHER" id="PTHR33376">
    <property type="match status" value="1"/>
</dbReference>
<comment type="caution">
    <text evidence="4">The sequence shown here is derived from an EMBL/GenBank/DDBJ whole genome shotgun (WGS) entry which is preliminary data.</text>
</comment>
<reference evidence="4" key="1">
    <citation type="submission" date="2019-08" db="EMBL/GenBank/DDBJ databases">
        <authorList>
            <person name="Kucharzyk K."/>
            <person name="Murdoch R.W."/>
            <person name="Higgins S."/>
            <person name="Loffler F."/>
        </authorList>
    </citation>
    <scope>NUCLEOTIDE SEQUENCE</scope>
</reference>
<gene>
    <name evidence="4" type="ORF">SDC9_67122</name>
</gene>
<keyword evidence="2" id="KW-0813">Transport</keyword>
<evidence type="ECO:0000313" key="4">
    <source>
        <dbReference type="EMBL" id="MPM20686.1"/>
    </source>
</evidence>
<dbReference type="EMBL" id="VSSQ01003435">
    <property type="protein sequence ID" value="MPM20686.1"/>
    <property type="molecule type" value="Genomic_DNA"/>
</dbReference>
<dbReference type="CDD" id="cd13603">
    <property type="entry name" value="PBP2_TRAP_Siap_TeaA_like"/>
    <property type="match status" value="1"/>
</dbReference>
<accession>A0A644XWQ8</accession>
<evidence type="ECO:0000256" key="2">
    <source>
        <dbReference type="ARBA" id="ARBA00022448"/>
    </source>
</evidence>
<dbReference type="NCBIfam" id="NF037995">
    <property type="entry name" value="TRAP_S1"/>
    <property type="match status" value="1"/>
</dbReference>
<evidence type="ECO:0008006" key="5">
    <source>
        <dbReference type="Google" id="ProtNLM"/>
    </source>
</evidence>
<dbReference type="GO" id="GO:0030288">
    <property type="term" value="C:outer membrane-bounded periplasmic space"/>
    <property type="evidence" value="ECO:0007669"/>
    <property type="project" value="InterPro"/>
</dbReference>
<name>A0A644XWQ8_9ZZZZ</name>
<dbReference type="PROSITE" id="PS51257">
    <property type="entry name" value="PROKAR_LIPOPROTEIN"/>
    <property type="match status" value="1"/>
</dbReference>
<proteinExistence type="predicted"/>
<dbReference type="AlphaFoldDB" id="A0A644XWQ8"/>
<dbReference type="Gene3D" id="3.40.190.170">
    <property type="entry name" value="Bacterial extracellular solute-binding protein, family 7"/>
    <property type="match status" value="1"/>
</dbReference>